<organism evidence="1 2">
    <name type="scientific">Myceligenerans pegani</name>
    <dbReference type="NCBI Taxonomy" id="2776917"/>
    <lineage>
        <taxon>Bacteria</taxon>
        <taxon>Bacillati</taxon>
        <taxon>Actinomycetota</taxon>
        <taxon>Actinomycetes</taxon>
        <taxon>Micrococcales</taxon>
        <taxon>Promicromonosporaceae</taxon>
        <taxon>Myceligenerans</taxon>
    </lineage>
</organism>
<keyword evidence="2" id="KW-1185">Reference proteome</keyword>
<reference evidence="1 2" key="1">
    <citation type="submission" date="2020-10" db="EMBL/GenBank/DDBJ databases">
        <title>Myceligenerans pegani sp. nov., an endophytic actinomycete isolated from Peganum harmala L. in Xinjiang, China.</title>
        <authorList>
            <person name="Xin L."/>
        </authorList>
    </citation>
    <scope>NUCLEOTIDE SEQUENCE [LARGE SCALE GENOMIC DNA]</scope>
    <source>
        <strain evidence="1 2">TRM65318</strain>
    </source>
</reference>
<dbReference type="EMBL" id="JADAQT010000058">
    <property type="protein sequence ID" value="MBE1875199.1"/>
    <property type="molecule type" value="Genomic_DNA"/>
</dbReference>
<evidence type="ECO:0000313" key="1">
    <source>
        <dbReference type="EMBL" id="MBE1875199.1"/>
    </source>
</evidence>
<accession>A0ABR9MWA0</accession>
<gene>
    <name evidence="1" type="ORF">IHE71_05670</name>
</gene>
<proteinExistence type="predicted"/>
<comment type="caution">
    <text evidence="1">The sequence shown here is derived from an EMBL/GenBank/DDBJ whole genome shotgun (WGS) entry which is preliminary data.</text>
</comment>
<sequence>MATSSASDDHRSMANGAHYKGAFDEAAPPRGDLADLDTILYARHDKDVINRYTVIQEARPL</sequence>
<dbReference type="RefSeq" id="WP_192861763.1">
    <property type="nucleotide sequence ID" value="NZ_JADAQT010000058.1"/>
</dbReference>
<dbReference type="Proteomes" id="UP000625527">
    <property type="component" value="Unassembled WGS sequence"/>
</dbReference>
<name>A0ABR9MWA0_9MICO</name>
<evidence type="ECO:0000313" key="2">
    <source>
        <dbReference type="Proteomes" id="UP000625527"/>
    </source>
</evidence>
<protein>
    <submittedName>
        <fullName evidence="1">Uncharacterized protein</fullName>
    </submittedName>
</protein>